<feature type="chain" id="PRO_5038136823" evidence="1">
    <location>
        <begin position="27"/>
        <end position="78"/>
    </location>
</feature>
<dbReference type="Proteomes" id="UP000813462">
    <property type="component" value="Unassembled WGS sequence"/>
</dbReference>
<comment type="caution">
    <text evidence="2">The sequence shown here is derived from an EMBL/GenBank/DDBJ whole genome shotgun (WGS) entry which is preliminary data.</text>
</comment>
<gene>
    <name evidence="2" type="ORF">FEM48_Zijuj05G0084800</name>
</gene>
<name>A0A978VDW9_ZIZJJ</name>
<dbReference type="AlphaFoldDB" id="A0A978VDW9"/>
<reference evidence="2" key="1">
    <citation type="journal article" date="2021" name="Front. Plant Sci.">
        <title>Chromosome-Scale Genome Assembly for Chinese Sour Jujube and Insights Into Its Genome Evolution and Domestication Signature.</title>
        <authorList>
            <person name="Shen L.-Y."/>
            <person name="Luo H."/>
            <person name="Wang X.-L."/>
            <person name="Wang X.-M."/>
            <person name="Qiu X.-J."/>
            <person name="Liu H."/>
            <person name="Zhou S.-S."/>
            <person name="Jia K.-H."/>
            <person name="Nie S."/>
            <person name="Bao Y.-T."/>
            <person name="Zhang R.-G."/>
            <person name="Yun Q.-Z."/>
            <person name="Chai Y.-H."/>
            <person name="Lu J.-Y."/>
            <person name="Li Y."/>
            <person name="Zhao S.-W."/>
            <person name="Mao J.-F."/>
            <person name="Jia S.-G."/>
            <person name="Mao Y.-M."/>
        </authorList>
    </citation>
    <scope>NUCLEOTIDE SEQUENCE</scope>
    <source>
        <strain evidence="2">AT0</strain>
        <tissue evidence="2">Leaf</tissue>
    </source>
</reference>
<keyword evidence="1" id="KW-0732">Signal</keyword>
<proteinExistence type="predicted"/>
<protein>
    <submittedName>
        <fullName evidence="2">Uncharacterized protein</fullName>
    </submittedName>
</protein>
<sequence>MASMKAVVMMVAVLALLLALSATVSARPDAHVLDFFHLLSARNHVSDNFATCSDVAAANSILKNIVTSTKPPMFKYLP</sequence>
<organism evidence="2 3">
    <name type="scientific">Ziziphus jujuba var. spinosa</name>
    <dbReference type="NCBI Taxonomy" id="714518"/>
    <lineage>
        <taxon>Eukaryota</taxon>
        <taxon>Viridiplantae</taxon>
        <taxon>Streptophyta</taxon>
        <taxon>Embryophyta</taxon>
        <taxon>Tracheophyta</taxon>
        <taxon>Spermatophyta</taxon>
        <taxon>Magnoliopsida</taxon>
        <taxon>eudicotyledons</taxon>
        <taxon>Gunneridae</taxon>
        <taxon>Pentapetalae</taxon>
        <taxon>rosids</taxon>
        <taxon>fabids</taxon>
        <taxon>Rosales</taxon>
        <taxon>Rhamnaceae</taxon>
        <taxon>Paliureae</taxon>
        <taxon>Ziziphus</taxon>
    </lineage>
</organism>
<accession>A0A978VDW9</accession>
<feature type="signal peptide" evidence="1">
    <location>
        <begin position="1"/>
        <end position="26"/>
    </location>
</feature>
<dbReference type="EMBL" id="JAEACU010000005">
    <property type="protein sequence ID" value="KAH7528558.1"/>
    <property type="molecule type" value="Genomic_DNA"/>
</dbReference>
<evidence type="ECO:0000256" key="1">
    <source>
        <dbReference type="SAM" id="SignalP"/>
    </source>
</evidence>
<evidence type="ECO:0000313" key="3">
    <source>
        <dbReference type="Proteomes" id="UP000813462"/>
    </source>
</evidence>
<evidence type="ECO:0000313" key="2">
    <source>
        <dbReference type="EMBL" id="KAH7528558.1"/>
    </source>
</evidence>